<dbReference type="EMBL" id="JAASQV010000003">
    <property type="protein sequence ID" value="NIJ66374.1"/>
    <property type="molecule type" value="Genomic_DNA"/>
</dbReference>
<keyword evidence="7" id="KW-1185">Reference proteome</keyword>
<keyword evidence="3" id="KW-0378">Hydrolase</keyword>
<keyword evidence="2" id="KW-0479">Metal-binding</keyword>
<organism evidence="6 7">
    <name type="scientific">Sphingomonas leidyi</name>
    <dbReference type="NCBI Taxonomy" id="68569"/>
    <lineage>
        <taxon>Bacteria</taxon>
        <taxon>Pseudomonadati</taxon>
        <taxon>Pseudomonadota</taxon>
        <taxon>Alphaproteobacteria</taxon>
        <taxon>Sphingomonadales</taxon>
        <taxon>Sphingomonadaceae</taxon>
        <taxon>Sphingomonas</taxon>
    </lineage>
</organism>
<dbReference type="PANTHER" id="PTHR31609">
    <property type="entry name" value="YDJC DEACETYLASE FAMILY MEMBER"/>
    <property type="match status" value="1"/>
</dbReference>
<dbReference type="InterPro" id="IPR011330">
    <property type="entry name" value="Glyco_hydro/deAcase_b/a-brl"/>
</dbReference>
<accession>A0A7X5ZX18</accession>
<dbReference type="GO" id="GO:0019213">
    <property type="term" value="F:deacetylase activity"/>
    <property type="evidence" value="ECO:0007669"/>
    <property type="project" value="TreeGrafter"/>
</dbReference>
<dbReference type="GO" id="GO:0016787">
    <property type="term" value="F:hydrolase activity"/>
    <property type="evidence" value="ECO:0007669"/>
    <property type="project" value="UniProtKB-KW"/>
</dbReference>
<dbReference type="Proteomes" id="UP000564677">
    <property type="component" value="Unassembled WGS sequence"/>
</dbReference>
<evidence type="ECO:0000256" key="2">
    <source>
        <dbReference type="ARBA" id="ARBA00022723"/>
    </source>
</evidence>
<keyword evidence="5" id="KW-0119">Carbohydrate metabolism</keyword>
<dbReference type="Gene3D" id="3.20.20.370">
    <property type="entry name" value="Glycoside hydrolase/deacetylase"/>
    <property type="match status" value="1"/>
</dbReference>
<dbReference type="RefSeq" id="WP_167300721.1">
    <property type="nucleotide sequence ID" value="NZ_JAASQV010000003.1"/>
</dbReference>
<protein>
    <recommendedName>
        <fullName evidence="8">ChbG/HpnK family deacetylase</fullName>
    </recommendedName>
</protein>
<sequence length="300" mass="32328">MSRLILCADDFAYSRGVSETIVDLAKAGKLNAISCMTGMPGWHEDSLLLRTVPPHVQIGLHLTLTGERPLTPMPELAPRGVLPDINTLQRRAARWNLPFGEIADEIRAQFAAFVQAMGRAPDFVDGHQHAHALPGIREIVLAEVACRAPQSWVRACSDRLSSMVQRPFLGKAIGSSFHTRGFRRAAAAYGIATNDSFGGHYDFARDYAVLFHRFLRGGRGMHLVMCHPGAGARADDTIAGARCREAETLIKLPIADMAARAGMAFPGRAEGRRGSVARRSEGQFHCAAAHVAAASGRAAG</sequence>
<dbReference type="GO" id="GO:0005975">
    <property type="term" value="P:carbohydrate metabolic process"/>
    <property type="evidence" value="ECO:0007669"/>
    <property type="project" value="InterPro"/>
</dbReference>
<evidence type="ECO:0000256" key="3">
    <source>
        <dbReference type="ARBA" id="ARBA00022801"/>
    </source>
</evidence>
<keyword evidence="4" id="KW-0460">Magnesium</keyword>
<comment type="cofactor">
    <cofactor evidence="1">
        <name>Mg(2+)</name>
        <dbReference type="ChEBI" id="CHEBI:18420"/>
    </cofactor>
</comment>
<dbReference type="GO" id="GO:0046872">
    <property type="term" value="F:metal ion binding"/>
    <property type="evidence" value="ECO:0007669"/>
    <property type="project" value="UniProtKB-KW"/>
</dbReference>
<evidence type="ECO:0000313" key="7">
    <source>
        <dbReference type="Proteomes" id="UP000564677"/>
    </source>
</evidence>
<dbReference type="AlphaFoldDB" id="A0A7X5ZX18"/>
<dbReference type="Pfam" id="PF04794">
    <property type="entry name" value="YdjC"/>
    <property type="match status" value="1"/>
</dbReference>
<name>A0A7X5ZX18_9SPHN</name>
<comment type="caution">
    <text evidence="6">The sequence shown here is derived from an EMBL/GenBank/DDBJ whole genome shotgun (WGS) entry which is preliminary data.</text>
</comment>
<evidence type="ECO:0000256" key="1">
    <source>
        <dbReference type="ARBA" id="ARBA00001946"/>
    </source>
</evidence>
<reference evidence="6 7" key="1">
    <citation type="submission" date="2020-03" db="EMBL/GenBank/DDBJ databases">
        <title>Genomic Encyclopedia of Type Strains, Phase IV (KMG-IV): sequencing the most valuable type-strain genomes for metagenomic binning, comparative biology and taxonomic classification.</title>
        <authorList>
            <person name="Goeker M."/>
        </authorList>
    </citation>
    <scope>NUCLEOTIDE SEQUENCE [LARGE SCALE GENOMIC DNA]</scope>
    <source>
        <strain evidence="6 7">DSM 4733</strain>
    </source>
</reference>
<evidence type="ECO:0000256" key="5">
    <source>
        <dbReference type="ARBA" id="ARBA00023277"/>
    </source>
</evidence>
<dbReference type="InterPro" id="IPR006879">
    <property type="entry name" value="YdjC-like"/>
</dbReference>
<proteinExistence type="predicted"/>
<evidence type="ECO:0008006" key="8">
    <source>
        <dbReference type="Google" id="ProtNLM"/>
    </source>
</evidence>
<dbReference type="SUPFAM" id="SSF88713">
    <property type="entry name" value="Glycoside hydrolase/deacetylase"/>
    <property type="match status" value="1"/>
</dbReference>
<dbReference type="CDD" id="cd10807">
    <property type="entry name" value="YdjC_like_3"/>
    <property type="match status" value="1"/>
</dbReference>
<evidence type="ECO:0000313" key="6">
    <source>
        <dbReference type="EMBL" id="NIJ66374.1"/>
    </source>
</evidence>
<gene>
    <name evidence="6" type="ORF">FHR20_003347</name>
</gene>
<dbReference type="PANTHER" id="PTHR31609:SF1">
    <property type="entry name" value="CARBOHYDRATE DEACETYLASE"/>
    <property type="match status" value="1"/>
</dbReference>
<evidence type="ECO:0000256" key="4">
    <source>
        <dbReference type="ARBA" id="ARBA00022842"/>
    </source>
</evidence>